<name>A0A934WVJ2_9BACT</name>
<dbReference type="AlphaFoldDB" id="A0A934WVJ2"/>
<accession>A0A934WVJ2</accession>
<dbReference type="EMBL" id="JAEQBW010000001">
    <property type="protein sequence ID" value="MBK6263734.1"/>
    <property type="molecule type" value="Genomic_DNA"/>
</dbReference>
<reference evidence="1" key="1">
    <citation type="submission" date="2021-01" db="EMBL/GenBank/DDBJ databases">
        <title>Marivirga aurantiaca sp. nov., isolated from intertidal surface sediments.</title>
        <authorList>
            <person name="Zhang M."/>
        </authorList>
    </citation>
    <scope>NUCLEOTIDE SEQUENCE</scope>
    <source>
        <strain evidence="1">S37H4</strain>
    </source>
</reference>
<evidence type="ECO:0000313" key="2">
    <source>
        <dbReference type="Proteomes" id="UP000611723"/>
    </source>
</evidence>
<dbReference type="Proteomes" id="UP000611723">
    <property type="component" value="Unassembled WGS sequence"/>
</dbReference>
<dbReference type="InterPro" id="IPR043733">
    <property type="entry name" value="DUF5677"/>
</dbReference>
<comment type="caution">
    <text evidence="1">The sequence shown here is derived from an EMBL/GenBank/DDBJ whole genome shotgun (WGS) entry which is preliminary data.</text>
</comment>
<protein>
    <submittedName>
        <fullName evidence="1">Uncharacterized protein</fullName>
    </submittedName>
</protein>
<sequence>MKLTTEIEQLKIQTDLFKDLINAISGSTIGFSELTSVIGPILTLNETTLRSVILLAENNHHRDLIILSRPFLESVINVGFICAKGDSAVIDSKKYAYQKGYRDLFRGIDINSFKIKSGFSDYIEEFEKAAPNEMKEALADFTTNKGKEIMSWTPETTKAKLELIGEKYGGYVNGLLSFAFFSIYRDVSEIIHNSFYGVRVYLGMQQKDMTAFKNAEEAAEYFGKHQENLATLILQQINISVNALLNIINQKFKVDSTDKIFKKSNDNLVEYANKVSTVGNNV</sequence>
<evidence type="ECO:0000313" key="1">
    <source>
        <dbReference type="EMBL" id="MBK6263734.1"/>
    </source>
</evidence>
<organism evidence="1 2">
    <name type="scientific">Marivirga aurantiaca</name>
    <dbReference type="NCBI Taxonomy" id="2802615"/>
    <lineage>
        <taxon>Bacteria</taxon>
        <taxon>Pseudomonadati</taxon>
        <taxon>Bacteroidota</taxon>
        <taxon>Cytophagia</taxon>
        <taxon>Cytophagales</taxon>
        <taxon>Marivirgaceae</taxon>
        <taxon>Marivirga</taxon>
    </lineage>
</organism>
<dbReference type="RefSeq" id="WP_201429421.1">
    <property type="nucleotide sequence ID" value="NZ_JAEQBW010000001.1"/>
</dbReference>
<keyword evidence="2" id="KW-1185">Reference proteome</keyword>
<dbReference type="Pfam" id="PF18928">
    <property type="entry name" value="DUF5677"/>
    <property type="match status" value="1"/>
</dbReference>
<gene>
    <name evidence="1" type="ORF">JKA74_01700</name>
</gene>
<proteinExistence type="predicted"/>